<dbReference type="GO" id="GO:0015109">
    <property type="term" value="F:chromate transmembrane transporter activity"/>
    <property type="evidence" value="ECO:0007669"/>
    <property type="project" value="InterPro"/>
</dbReference>
<feature type="transmembrane region" description="Helical" evidence="7">
    <location>
        <begin position="171"/>
        <end position="190"/>
    </location>
</feature>
<feature type="transmembrane region" description="Helical" evidence="7">
    <location>
        <begin position="313"/>
        <end position="340"/>
    </location>
</feature>
<gene>
    <name evidence="8" type="ORF">K8V15_10595</name>
</gene>
<dbReference type="PANTHER" id="PTHR43663">
    <property type="entry name" value="CHROMATE TRANSPORT PROTEIN-RELATED"/>
    <property type="match status" value="1"/>
</dbReference>
<dbReference type="PANTHER" id="PTHR43663:SF1">
    <property type="entry name" value="CHROMATE TRANSPORTER"/>
    <property type="match status" value="1"/>
</dbReference>
<evidence type="ECO:0000313" key="8">
    <source>
        <dbReference type="EMBL" id="HJE52400.1"/>
    </source>
</evidence>
<dbReference type="InterPro" id="IPR003370">
    <property type="entry name" value="Chromate_transpt"/>
</dbReference>
<dbReference type="AlphaFoldDB" id="A0A921JRI2"/>
<evidence type="ECO:0000313" key="9">
    <source>
        <dbReference type="Proteomes" id="UP000712713"/>
    </source>
</evidence>
<feature type="transmembrane region" description="Helical" evidence="7">
    <location>
        <begin position="211"/>
        <end position="235"/>
    </location>
</feature>
<dbReference type="EMBL" id="DYZF01000270">
    <property type="protein sequence ID" value="HJE52400.1"/>
    <property type="molecule type" value="Genomic_DNA"/>
</dbReference>
<evidence type="ECO:0000256" key="3">
    <source>
        <dbReference type="ARBA" id="ARBA00022475"/>
    </source>
</evidence>
<dbReference type="InterPro" id="IPR052518">
    <property type="entry name" value="CHR_Transporter"/>
</dbReference>
<dbReference type="Pfam" id="PF02417">
    <property type="entry name" value="Chromate_transp"/>
    <property type="match status" value="2"/>
</dbReference>
<reference evidence="8" key="2">
    <citation type="submission" date="2021-09" db="EMBL/GenBank/DDBJ databases">
        <authorList>
            <person name="Gilroy R."/>
        </authorList>
    </citation>
    <scope>NUCLEOTIDE SEQUENCE</scope>
    <source>
        <strain evidence="8">ChiGjej3B3-7470</strain>
    </source>
</reference>
<sequence>MAMLKVGAMGFGGGSALIPLVGEELVDRRRVITQKAFIQHTIISSVTPGAQPVKLGALAGMQISGPWLALVMALAVSFPGTVGTLALVAGIDAGGAAVVRYVGYASVGITVFILALLLHYTIRVIQQAHSRRLAVAILVFSAVATGAGELVELIGRLFGQSWHVSLPKLSTVQLIGAALVVIVGLALVRGSKNEDHRQTEVGPKLSLWTPLIVRTSLVLLAAAVIVTFLAVLVVGFESLRFLGLVVVSALTTFGGGAAYVGVADGIFVGGEWVTSADFYGQLVPISNAMPGPILIKLAAAIGFGTAASQGPLAAWTLGVAAAVVGLAACSVVAVIVMAVFERAPNSPIVR</sequence>
<evidence type="ECO:0000256" key="6">
    <source>
        <dbReference type="ARBA" id="ARBA00023136"/>
    </source>
</evidence>
<keyword evidence="4 7" id="KW-0812">Transmembrane</keyword>
<feature type="transmembrane region" description="Helical" evidence="7">
    <location>
        <begin position="288"/>
        <end position="307"/>
    </location>
</feature>
<feature type="transmembrane region" description="Helical" evidence="7">
    <location>
        <begin position="101"/>
        <end position="121"/>
    </location>
</feature>
<keyword evidence="6 7" id="KW-0472">Membrane</keyword>
<evidence type="ECO:0000256" key="2">
    <source>
        <dbReference type="ARBA" id="ARBA00005262"/>
    </source>
</evidence>
<proteinExistence type="inferred from homology"/>
<evidence type="ECO:0000256" key="5">
    <source>
        <dbReference type="ARBA" id="ARBA00022989"/>
    </source>
</evidence>
<comment type="subcellular location">
    <subcellularLocation>
        <location evidence="1">Cell membrane</location>
        <topology evidence="1">Multi-pass membrane protein</topology>
    </subcellularLocation>
</comment>
<reference evidence="8" key="1">
    <citation type="journal article" date="2021" name="PeerJ">
        <title>Extensive microbial diversity within the chicken gut microbiome revealed by metagenomics and culture.</title>
        <authorList>
            <person name="Gilroy R."/>
            <person name="Ravi A."/>
            <person name="Getino M."/>
            <person name="Pursley I."/>
            <person name="Horton D.L."/>
            <person name="Alikhan N.F."/>
            <person name="Baker D."/>
            <person name="Gharbi K."/>
            <person name="Hall N."/>
            <person name="Watson M."/>
            <person name="Adriaenssens E.M."/>
            <person name="Foster-Nyarko E."/>
            <person name="Jarju S."/>
            <person name="Secka A."/>
            <person name="Antonio M."/>
            <person name="Oren A."/>
            <person name="Chaudhuri R.R."/>
            <person name="La Ragione R."/>
            <person name="Hildebrand F."/>
            <person name="Pallen M.J."/>
        </authorList>
    </citation>
    <scope>NUCLEOTIDE SEQUENCE</scope>
    <source>
        <strain evidence="8">ChiGjej3B3-7470</strain>
    </source>
</reference>
<protein>
    <submittedName>
        <fullName evidence="8">Chromate transporter</fullName>
    </submittedName>
</protein>
<accession>A0A921JRI2</accession>
<feature type="transmembrane region" description="Helical" evidence="7">
    <location>
        <begin position="133"/>
        <end position="151"/>
    </location>
</feature>
<comment type="caution">
    <text evidence="8">The sequence shown here is derived from an EMBL/GenBank/DDBJ whole genome shotgun (WGS) entry which is preliminary data.</text>
</comment>
<evidence type="ECO:0000256" key="7">
    <source>
        <dbReference type="SAM" id="Phobius"/>
    </source>
</evidence>
<dbReference type="GO" id="GO:0005886">
    <property type="term" value="C:plasma membrane"/>
    <property type="evidence" value="ECO:0007669"/>
    <property type="project" value="UniProtKB-SubCell"/>
</dbReference>
<name>A0A921JRI2_9ACTN</name>
<feature type="transmembrane region" description="Helical" evidence="7">
    <location>
        <begin position="241"/>
        <end position="267"/>
    </location>
</feature>
<evidence type="ECO:0000256" key="4">
    <source>
        <dbReference type="ARBA" id="ARBA00022692"/>
    </source>
</evidence>
<organism evidence="8 9">
    <name type="scientific">Tessaracoccus flavescens</name>
    <dbReference type="NCBI Taxonomy" id="399497"/>
    <lineage>
        <taxon>Bacteria</taxon>
        <taxon>Bacillati</taxon>
        <taxon>Actinomycetota</taxon>
        <taxon>Actinomycetes</taxon>
        <taxon>Propionibacteriales</taxon>
        <taxon>Propionibacteriaceae</taxon>
        <taxon>Tessaracoccus</taxon>
    </lineage>
</organism>
<evidence type="ECO:0000256" key="1">
    <source>
        <dbReference type="ARBA" id="ARBA00004651"/>
    </source>
</evidence>
<keyword evidence="5 7" id="KW-1133">Transmembrane helix</keyword>
<feature type="transmembrane region" description="Helical" evidence="7">
    <location>
        <begin position="67"/>
        <end position="89"/>
    </location>
</feature>
<dbReference type="Proteomes" id="UP000712713">
    <property type="component" value="Unassembled WGS sequence"/>
</dbReference>
<comment type="similarity">
    <text evidence="2">Belongs to the chromate ion transporter (CHR) (TC 2.A.51) family.</text>
</comment>
<keyword evidence="3" id="KW-1003">Cell membrane</keyword>
<feature type="non-terminal residue" evidence="8">
    <location>
        <position position="350"/>
    </location>
</feature>